<dbReference type="GO" id="GO:0009252">
    <property type="term" value="P:peptidoglycan biosynthetic process"/>
    <property type="evidence" value="ECO:0007669"/>
    <property type="project" value="UniProtKB-UniPathway"/>
</dbReference>
<keyword evidence="3" id="KW-0436">Ligase</keyword>
<evidence type="ECO:0000259" key="12">
    <source>
        <dbReference type="Pfam" id="PF08245"/>
    </source>
</evidence>
<evidence type="ECO:0000256" key="8">
    <source>
        <dbReference type="ARBA" id="ARBA00023316"/>
    </source>
</evidence>
<keyword evidence="7 9" id="KW-0573">Peptidoglycan synthesis</keyword>
<dbReference type="InterPro" id="IPR036615">
    <property type="entry name" value="Mur_ligase_C_dom_sf"/>
</dbReference>
<evidence type="ECO:0000256" key="7">
    <source>
        <dbReference type="ARBA" id="ARBA00022984"/>
    </source>
</evidence>
<dbReference type="GO" id="GO:0008360">
    <property type="term" value="P:regulation of cell shape"/>
    <property type="evidence" value="ECO:0007669"/>
    <property type="project" value="UniProtKB-KW"/>
</dbReference>
<dbReference type="InterPro" id="IPR004101">
    <property type="entry name" value="Mur_ligase_C"/>
</dbReference>
<evidence type="ECO:0000313" key="14">
    <source>
        <dbReference type="Proteomes" id="UP000178199"/>
    </source>
</evidence>
<dbReference type="SUPFAM" id="SSF53244">
    <property type="entry name" value="MurD-like peptide ligases, peptide-binding domain"/>
    <property type="match status" value="1"/>
</dbReference>
<dbReference type="InterPro" id="IPR018109">
    <property type="entry name" value="Folylpolyglutamate_synth_CS"/>
</dbReference>
<keyword evidence="4" id="KW-0547">Nucleotide-binding</keyword>
<dbReference type="InterPro" id="IPR036565">
    <property type="entry name" value="Mur-like_cat_sf"/>
</dbReference>
<comment type="similarity">
    <text evidence="1">Belongs to the MurCDEF family. MurE subfamily.</text>
</comment>
<evidence type="ECO:0000256" key="9">
    <source>
        <dbReference type="RuleBase" id="RU004135"/>
    </source>
</evidence>
<dbReference type="GO" id="GO:0004326">
    <property type="term" value="F:tetrahydrofolylpolyglutamate synthase activity"/>
    <property type="evidence" value="ECO:0007669"/>
    <property type="project" value="InterPro"/>
</dbReference>
<dbReference type="PANTHER" id="PTHR23135:SF4">
    <property type="entry name" value="UDP-N-ACETYLMURAMOYL-L-ALANYL-D-GLUTAMATE--2,6-DIAMINOPIMELATE LIGASE MURE HOMOLOG, CHLOROPLASTIC"/>
    <property type="match status" value="1"/>
</dbReference>
<dbReference type="GO" id="GO:0051301">
    <property type="term" value="P:cell division"/>
    <property type="evidence" value="ECO:0007669"/>
    <property type="project" value="UniProtKB-KW"/>
</dbReference>
<reference evidence="13 14" key="1">
    <citation type="journal article" date="2016" name="Nat. Commun.">
        <title>Thousands of microbial genomes shed light on interconnected biogeochemical processes in an aquifer system.</title>
        <authorList>
            <person name="Anantharaman K."/>
            <person name="Brown C.T."/>
            <person name="Hug L.A."/>
            <person name="Sharon I."/>
            <person name="Castelle C.J."/>
            <person name="Probst A.J."/>
            <person name="Thomas B.C."/>
            <person name="Singh A."/>
            <person name="Wilkins M.J."/>
            <person name="Karaoz U."/>
            <person name="Brodie E.L."/>
            <person name="Williams K.H."/>
            <person name="Hubbard S.S."/>
            <person name="Banfield J.F."/>
        </authorList>
    </citation>
    <scope>NUCLEOTIDE SEQUENCE [LARGE SCALE GENOMIC DNA]</scope>
</reference>
<feature type="domain" description="Mur ligase central" evidence="12">
    <location>
        <begin position="43"/>
        <end position="248"/>
    </location>
</feature>
<gene>
    <name evidence="13" type="ORF">A2429_01300</name>
</gene>
<dbReference type="GO" id="GO:0005737">
    <property type="term" value="C:cytoplasm"/>
    <property type="evidence" value="ECO:0007669"/>
    <property type="project" value="UniProtKB-SubCell"/>
</dbReference>
<feature type="domain" description="Mur ligase C-terminal" evidence="11">
    <location>
        <begin position="270"/>
        <end position="399"/>
    </location>
</feature>
<evidence type="ECO:0000256" key="4">
    <source>
        <dbReference type="ARBA" id="ARBA00022741"/>
    </source>
</evidence>
<dbReference type="Proteomes" id="UP000178199">
    <property type="component" value="Unassembled WGS sequence"/>
</dbReference>
<feature type="chain" id="PRO_5009584016" description="UDP-N-acetylmuramyl-tripeptide synthetase" evidence="10">
    <location>
        <begin position="25"/>
        <end position="427"/>
    </location>
</feature>
<dbReference type="InterPro" id="IPR013221">
    <property type="entry name" value="Mur_ligase_cen"/>
</dbReference>
<evidence type="ECO:0000256" key="3">
    <source>
        <dbReference type="ARBA" id="ARBA00022598"/>
    </source>
</evidence>
<keyword evidence="8 9" id="KW-0961">Cell wall biogenesis/degradation</keyword>
<keyword evidence="10" id="KW-0732">Signal</keyword>
<comment type="pathway">
    <text evidence="9">Cell wall biogenesis; peptidoglycan biosynthesis.</text>
</comment>
<protein>
    <recommendedName>
        <fullName evidence="15">UDP-N-acetylmuramyl-tripeptide synthetase</fullName>
    </recommendedName>
</protein>
<dbReference type="GO" id="GO:0005524">
    <property type="term" value="F:ATP binding"/>
    <property type="evidence" value="ECO:0007669"/>
    <property type="project" value="UniProtKB-KW"/>
</dbReference>
<dbReference type="GO" id="GO:0071555">
    <property type="term" value="P:cell wall organization"/>
    <property type="evidence" value="ECO:0007669"/>
    <property type="project" value="UniProtKB-KW"/>
</dbReference>
<dbReference type="InterPro" id="IPR005761">
    <property type="entry name" value="UDP-N-AcMur-Glu-dNH2Pim_ligase"/>
</dbReference>
<evidence type="ECO:0008006" key="15">
    <source>
        <dbReference type="Google" id="ProtNLM"/>
    </source>
</evidence>
<dbReference type="Gene3D" id="3.40.1190.10">
    <property type="entry name" value="Mur-like, catalytic domain"/>
    <property type="match status" value="1"/>
</dbReference>
<dbReference type="Pfam" id="PF02875">
    <property type="entry name" value="Mur_ligase_C"/>
    <property type="match status" value="1"/>
</dbReference>
<evidence type="ECO:0000256" key="2">
    <source>
        <dbReference type="ARBA" id="ARBA00022490"/>
    </source>
</evidence>
<dbReference type="AlphaFoldDB" id="A0A1G2Q7J6"/>
<proteinExistence type="inferred from homology"/>
<evidence type="ECO:0000256" key="10">
    <source>
        <dbReference type="SAM" id="SignalP"/>
    </source>
</evidence>
<dbReference type="EMBL" id="MHTD01000020">
    <property type="protein sequence ID" value="OHA55902.1"/>
    <property type="molecule type" value="Genomic_DNA"/>
</dbReference>
<keyword evidence="6 9" id="KW-0133">Cell shape</keyword>
<dbReference type="NCBIfam" id="TIGR01085">
    <property type="entry name" value="murE"/>
    <property type="match status" value="1"/>
</dbReference>
<dbReference type="Pfam" id="PF08245">
    <property type="entry name" value="Mur_ligase_M"/>
    <property type="match status" value="1"/>
</dbReference>
<dbReference type="UniPathway" id="UPA00219"/>
<evidence type="ECO:0000259" key="11">
    <source>
        <dbReference type="Pfam" id="PF02875"/>
    </source>
</evidence>
<comment type="subcellular location">
    <subcellularLocation>
        <location evidence="9">Cytoplasm</location>
    </subcellularLocation>
</comment>
<dbReference type="PROSITE" id="PS01011">
    <property type="entry name" value="FOLYLPOLYGLU_SYNT_1"/>
    <property type="match status" value="1"/>
</dbReference>
<accession>A0A1G2Q7J6</accession>
<dbReference type="Gene3D" id="3.90.190.20">
    <property type="entry name" value="Mur ligase, C-terminal domain"/>
    <property type="match status" value="1"/>
</dbReference>
<keyword evidence="5" id="KW-0067">ATP-binding</keyword>
<dbReference type="SUPFAM" id="SSF53623">
    <property type="entry name" value="MurD-like peptide ligases, catalytic domain"/>
    <property type="match status" value="1"/>
</dbReference>
<comment type="caution">
    <text evidence="13">The sequence shown here is derived from an EMBL/GenBank/DDBJ whole genome shotgun (WGS) entry which is preliminary data.</text>
</comment>
<feature type="signal peptide" evidence="10">
    <location>
        <begin position="1"/>
        <end position="24"/>
    </location>
</feature>
<dbReference type="PANTHER" id="PTHR23135">
    <property type="entry name" value="MUR LIGASE FAMILY MEMBER"/>
    <property type="match status" value="1"/>
</dbReference>
<keyword evidence="9" id="KW-0131">Cell cycle</keyword>
<evidence type="ECO:0000313" key="13">
    <source>
        <dbReference type="EMBL" id="OHA55902.1"/>
    </source>
</evidence>
<evidence type="ECO:0000256" key="6">
    <source>
        <dbReference type="ARBA" id="ARBA00022960"/>
    </source>
</evidence>
<evidence type="ECO:0000256" key="1">
    <source>
        <dbReference type="ARBA" id="ARBA00005898"/>
    </source>
</evidence>
<name>A0A1G2Q7J6_9BACT</name>
<organism evidence="13 14">
    <name type="scientific">Candidatus Veblenbacteria bacterium RIFOXYC1_FULL_42_9</name>
    <dbReference type="NCBI Taxonomy" id="1802427"/>
    <lineage>
        <taxon>Bacteria</taxon>
        <taxon>Candidatus Vebleniibacteriota</taxon>
    </lineage>
</organism>
<sequence>MSIKHKIRSLVPAPVLSGYHYALAAVTAASFGLPASRLKVIGITGTKGKTSTSAMLWHILQNTGNKAGLISTAFFAVGEDTKINDIKMTMPGRATMQRLLRQMIKANCHYAVVETSSEGLVQWRHLGIPYVAAVFTNLAPEHIEAHGTFVNYREAKGRLARQIARHGGTAVVNLDDMEAEYFISQSGKHVWGYTFKNVCQDNIERCIAAEIIKTSSAQVEFKIDNLKVNIPVGGEFNAYNALAAMTVALELGIPLERSAAALASFAGTPGRLEFVQLKPFAVVVDYAHTPESLSALYTTLQERGRLIAVLGSCGGGRDKAKRMPLGKLAGQYADSVIITDEDPYDENPRSIMETVAEGVRESGKKEGENYWIIEDRRQAIQKALSMAKEGDTVVITGKGAEQWLMVAGNKKIPWDDREVVRKEIKNL</sequence>
<evidence type="ECO:0000256" key="5">
    <source>
        <dbReference type="ARBA" id="ARBA00022840"/>
    </source>
</evidence>
<keyword evidence="2" id="KW-0963">Cytoplasm</keyword>
<keyword evidence="9" id="KW-0132">Cell division</keyword>